<protein>
    <submittedName>
        <fullName evidence="9">AzlC family ABC transporter permease</fullName>
    </submittedName>
</protein>
<dbReference type="PANTHER" id="PTHR34979:SF1">
    <property type="entry name" value="INNER MEMBRANE PROTEIN YGAZ"/>
    <property type="match status" value="1"/>
</dbReference>
<proteinExistence type="inferred from homology"/>
<comment type="similarity">
    <text evidence="2">Belongs to the AzlC family.</text>
</comment>
<organism evidence="9 10">
    <name type="scientific">Nocardia pulmonis</name>
    <dbReference type="NCBI Taxonomy" id="2951408"/>
    <lineage>
        <taxon>Bacteria</taxon>
        <taxon>Bacillati</taxon>
        <taxon>Actinomycetota</taxon>
        <taxon>Actinomycetes</taxon>
        <taxon>Mycobacteriales</taxon>
        <taxon>Nocardiaceae</taxon>
        <taxon>Nocardia</taxon>
    </lineage>
</organism>
<dbReference type="Proteomes" id="UP001139157">
    <property type="component" value="Unassembled WGS sequence"/>
</dbReference>
<keyword evidence="4" id="KW-1003">Cell membrane</keyword>
<feature type="transmembrane region" description="Helical" evidence="8">
    <location>
        <begin position="25"/>
        <end position="44"/>
    </location>
</feature>
<dbReference type="GO" id="GO:1903785">
    <property type="term" value="P:L-valine transmembrane transport"/>
    <property type="evidence" value="ECO:0007669"/>
    <property type="project" value="TreeGrafter"/>
</dbReference>
<feature type="transmembrane region" description="Helical" evidence="8">
    <location>
        <begin position="170"/>
        <end position="188"/>
    </location>
</feature>
<evidence type="ECO:0000256" key="6">
    <source>
        <dbReference type="ARBA" id="ARBA00022989"/>
    </source>
</evidence>
<feature type="transmembrane region" description="Helical" evidence="8">
    <location>
        <begin position="193"/>
        <end position="209"/>
    </location>
</feature>
<accession>A0A9X2E6Z6</accession>
<keyword evidence="6 8" id="KW-1133">Transmembrane helix</keyword>
<keyword evidence="5 8" id="KW-0812">Transmembrane</keyword>
<evidence type="ECO:0000256" key="7">
    <source>
        <dbReference type="ARBA" id="ARBA00023136"/>
    </source>
</evidence>
<dbReference type="InterPro" id="IPR011606">
    <property type="entry name" value="Brnchd-chn_aa_trnsp_permease"/>
</dbReference>
<dbReference type="EMBL" id="JAMRXG010000005">
    <property type="protein sequence ID" value="MCM6774318.1"/>
    <property type="molecule type" value="Genomic_DNA"/>
</dbReference>
<gene>
    <name evidence="9" type="ORF">NDR86_12615</name>
</gene>
<sequence length="242" mass="26150">MPDSETRQERDDTVRADFRRALRDTVPVAMGYVPLGATFGILVVKSGLAWYWAPLSAALIFAGSMEFLAVGLITAGTPLLQIAVMTLAVNFRHIFYGLSFPLEVLRSKFARLYGIFALTDETYSLLATMSRSELTARRLTFIQVLSHFYWVGGSLAGTVLASALPPSIEGLGFVLTALFVVLAQECFYKRTGISATVMGLAAGTIALTVGERSFLAVAITVFVVLLLGGYGLARRTGNAHVR</sequence>
<evidence type="ECO:0000256" key="2">
    <source>
        <dbReference type="ARBA" id="ARBA00010735"/>
    </source>
</evidence>
<evidence type="ECO:0000256" key="4">
    <source>
        <dbReference type="ARBA" id="ARBA00022475"/>
    </source>
</evidence>
<keyword evidence="3" id="KW-0813">Transport</keyword>
<dbReference type="Pfam" id="PF03591">
    <property type="entry name" value="AzlC"/>
    <property type="match status" value="1"/>
</dbReference>
<dbReference type="PANTHER" id="PTHR34979">
    <property type="entry name" value="INNER MEMBRANE PROTEIN YGAZ"/>
    <property type="match status" value="1"/>
</dbReference>
<reference evidence="9" key="1">
    <citation type="submission" date="2022-06" db="EMBL/GenBank/DDBJ databases">
        <title>Novel species in genus nocardia.</title>
        <authorList>
            <person name="Li F."/>
        </authorList>
    </citation>
    <scope>NUCLEOTIDE SEQUENCE</scope>
    <source>
        <strain evidence="9">CDC141</strain>
    </source>
</reference>
<keyword evidence="10" id="KW-1185">Reference proteome</keyword>
<evidence type="ECO:0000256" key="3">
    <source>
        <dbReference type="ARBA" id="ARBA00022448"/>
    </source>
</evidence>
<comment type="subcellular location">
    <subcellularLocation>
        <location evidence="1">Cell membrane</location>
        <topology evidence="1">Multi-pass membrane protein</topology>
    </subcellularLocation>
</comment>
<name>A0A9X2E6Z6_9NOCA</name>
<comment type="caution">
    <text evidence="9">The sequence shown here is derived from an EMBL/GenBank/DDBJ whole genome shotgun (WGS) entry which is preliminary data.</text>
</comment>
<evidence type="ECO:0000256" key="8">
    <source>
        <dbReference type="SAM" id="Phobius"/>
    </source>
</evidence>
<dbReference type="GO" id="GO:0005886">
    <property type="term" value="C:plasma membrane"/>
    <property type="evidence" value="ECO:0007669"/>
    <property type="project" value="UniProtKB-SubCell"/>
</dbReference>
<dbReference type="RefSeq" id="WP_251911881.1">
    <property type="nucleotide sequence ID" value="NZ_JAMRXG010000005.1"/>
</dbReference>
<feature type="transmembrane region" description="Helical" evidence="8">
    <location>
        <begin position="215"/>
        <end position="233"/>
    </location>
</feature>
<dbReference type="AlphaFoldDB" id="A0A9X2E6Z6"/>
<evidence type="ECO:0000313" key="10">
    <source>
        <dbReference type="Proteomes" id="UP001139157"/>
    </source>
</evidence>
<evidence type="ECO:0000256" key="1">
    <source>
        <dbReference type="ARBA" id="ARBA00004651"/>
    </source>
</evidence>
<feature type="transmembrane region" description="Helical" evidence="8">
    <location>
        <begin position="141"/>
        <end position="164"/>
    </location>
</feature>
<keyword evidence="7 8" id="KW-0472">Membrane</keyword>
<evidence type="ECO:0000313" key="9">
    <source>
        <dbReference type="EMBL" id="MCM6774318.1"/>
    </source>
</evidence>
<evidence type="ECO:0000256" key="5">
    <source>
        <dbReference type="ARBA" id="ARBA00022692"/>
    </source>
</evidence>